<dbReference type="SUPFAM" id="SSF47384">
    <property type="entry name" value="Homodimeric domain of signal transducing histidine kinase"/>
    <property type="match status" value="1"/>
</dbReference>
<dbReference type="InterPro" id="IPR003661">
    <property type="entry name" value="HisK_dim/P_dom"/>
</dbReference>
<dbReference type="PROSITE" id="PS50109">
    <property type="entry name" value="HIS_KIN"/>
    <property type="match status" value="1"/>
</dbReference>
<dbReference type="SMART" id="SM00091">
    <property type="entry name" value="PAS"/>
    <property type="match status" value="4"/>
</dbReference>
<keyword evidence="4" id="KW-0808">Transferase</keyword>
<dbReference type="EMBL" id="CP051167">
    <property type="protein sequence ID" value="QIZ73638.1"/>
    <property type="molecule type" value="Genomic_DNA"/>
</dbReference>
<dbReference type="PROSITE" id="PS50113">
    <property type="entry name" value="PAC"/>
    <property type="match status" value="1"/>
</dbReference>
<protein>
    <recommendedName>
        <fullName evidence="2">histidine kinase</fullName>
        <ecNumber evidence="2">2.7.13.3</ecNumber>
    </recommendedName>
</protein>
<keyword evidence="3" id="KW-0597">Phosphoprotein</keyword>
<feature type="coiled-coil region" evidence="6">
    <location>
        <begin position="508"/>
        <end position="545"/>
    </location>
</feature>
<dbReference type="Gene3D" id="3.30.450.20">
    <property type="entry name" value="PAS domain"/>
    <property type="match status" value="4"/>
</dbReference>
<dbReference type="InterPro" id="IPR000014">
    <property type="entry name" value="PAS"/>
</dbReference>
<dbReference type="InterPro" id="IPR001610">
    <property type="entry name" value="PAC"/>
</dbReference>
<feature type="domain" description="Histidine kinase" evidence="7">
    <location>
        <begin position="554"/>
        <end position="811"/>
    </location>
</feature>
<dbReference type="InterPro" id="IPR036890">
    <property type="entry name" value="HATPase_C_sf"/>
</dbReference>
<proteinExistence type="predicted"/>
<evidence type="ECO:0000256" key="3">
    <source>
        <dbReference type="ARBA" id="ARBA00022553"/>
    </source>
</evidence>
<dbReference type="SUPFAM" id="SSF55874">
    <property type="entry name" value="ATPase domain of HSP90 chaperone/DNA topoisomerase II/histidine kinase"/>
    <property type="match status" value="1"/>
</dbReference>
<evidence type="ECO:0000256" key="4">
    <source>
        <dbReference type="ARBA" id="ARBA00022777"/>
    </source>
</evidence>
<dbReference type="KEGG" id="oxy:HCG48_07065"/>
<evidence type="ECO:0000313" key="10">
    <source>
        <dbReference type="EMBL" id="QIZ73638.1"/>
    </source>
</evidence>
<dbReference type="Pfam" id="PF13426">
    <property type="entry name" value="PAS_9"/>
    <property type="match status" value="1"/>
</dbReference>
<organism evidence="10 11">
    <name type="scientific">Oxynema aestuarii AP17</name>
    <dbReference type="NCBI Taxonomy" id="2064643"/>
    <lineage>
        <taxon>Bacteria</taxon>
        <taxon>Bacillati</taxon>
        <taxon>Cyanobacteriota</taxon>
        <taxon>Cyanophyceae</taxon>
        <taxon>Oscillatoriophycideae</taxon>
        <taxon>Oscillatoriales</taxon>
        <taxon>Oscillatoriaceae</taxon>
        <taxon>Oxynema</taxon>
        <taxon>Oxynema aestuarii</taxon>
    </lineage>
</organism>
<dbReference type="PANTHER" id="PTHR43065:SF50">
    <property type="entry name" value="HISTIDINE KINASE"/>
    <property type="match status" value="1"/>
</dbReference>
<gene>
    <name evidence="10" type="ORF">HCG48_07065</name>
</gene>
<evidence type="ECO:0000256" key="2">
    <source>
        <dbReference type="ARBA" id="ARBA00012438"/>
    </source>
</evidence>
<evidence type="ECO:0000256" key="1">
    <source>
        <dbReference type="ARBA" id="ARBA00000085"/>
    </source>
</evidence>
<dbReference type="AlphaFoldDB" id="A0A6H1U421"/>
<evidence type="ECO:0000259" key="9">
    <source>
        <dbReference type="PROSITE" id="PS50113"/>
    </source>
</evidence>
<evidence type="ECO:0000256" key="5">
    <source>
        <dbReference type="ARBA" id="ARBA00023012"/>
    </source>
</evidence>
<dbReference type="CDD" id="cd00082">
    <property type="entry name" value="HisKA"/>
    <property type="match status" value="1"/>
</dbReference>
<dbReference type="NCBIfam" id="TIGR00229">
    <property type="entry name" value="sensory_box"/>
    <property type="match status" value="3"/>
</dbReference>
<evidence type="ECO:0000259" key="7">
    <source>
        <dbReference type="PROSITE" id="PS50109"/>
    </source>
</evidence>
<dbReference type="InterPro" id="IPR003594">
    <property type="entry name" value="HATPase_dom"/>
</dbReference>
<dbReference type="CDD" id="cd00130">
    <property type="entry name" value="PAS"/>
    <property type="match status" value="2"/>
</dbReference>
<dbReference type="InterPro" id="IPR004358">
    <property type="entry name" value="Sig_transdc_His_kin-like_C"/>
</dbReference>
<dbReference type="Pfam" id="PF08448">
    <property type="entry name" value="PAS_4"/>
    <property type="match status" value="2"/>
</dbReference>
<dbReference type="PROSITE" id="PS50112">
    <property type="entry name" value="PAS"/>
    <property type="match status" value="1"/>
</dbReference>
<reference evidence="10 11" key="1">
    <citation type="submission" date="2020-04" db="EMBL/GenBank/DDBJ databases">
        <authorList>
            <person name="Basu S."/>
            <person name="Maruthanayagam V."/>
            <person name="Chakraborty S."/>
            <person name="Pramanik A."/>
            <person name="Mukherjee J."/>
            <person name="Brink B."/>
        </authorList>
    </citation>
    <scope>NUCLEOTIDE SEQUENCE [LARGE SCALE GENOMIC DNA]</scope>
    <source>
        <strain evidence="10 11">AP17</strain>
    </source>
</reference>
<dbReference type="InterPro" id="IPR013656">
    <property type="entry name" value="PAS_4"/>
</dbReference>
<feature type="domain" description="PAC" evidence="9">
    <location>
        <begin position="461"/>
        <end position="513"/>
    </location>
</feature>
<dbReference type="SMART" id="SM00086">
    <property type="entry name" value="PAC"/>
    <property type="match status" value="2"/>
</dbReference>
<dbReference type="Gene3D" id="1.10.287.130">
    <property type="match status" value="1"/>
</dbReference>
<sequence>MSPQSSANRSSGLRSSTAFEQFARAVPVPMALLDRQMRYITVSQRWLDDYGIDQADLIGRSHAEVFTHLSRSWHENFRRCLYHGETHNQRDRLIKPNGQVDWVEWKIQPWYADHGEIGGAIVIAEIVTVREASAQEQRKQLDEALEQSQQSAYIHQFAIEKAVDAIFWIDPDSKLSYVNEAACQLLEYRRDELLALKLHQIDPAFSPNIWSEHWKAIKQFGSFTFESTHRTKSGRIFPVEVRVNYLKYKNREYHCAFVREITERKQHETALQSANEQLQAVLDAVPGLVSWLSRDLKYLGVNRQLASTFGLRPEDFSNREVGFMESHPGFAEFAREFFESETKTISKEICIGLEGQRRSYLLGAQKYHHNSRAVFVGLDITDRKQMEAQLRRSETLYRTLAHNFPNGAVCLFDRDYRYTLAEGTELAKVGLSKAAMEGQICRDVFDPETAEIIEPLYAKALDGEESVAEIPYAGRIYLTHVLPLKDDTGEVIAGMMMTQNITERKKNEQVLRRSRQRLREQAHRLRDALAELKQTQTQLIQTEKLSSLGQLVAGVAHEINNPVSFIYGNIAHARQYANELLELVELYADAYPEPTEAIAERIETMGLDFVREDFPKLMSSMQVGADRIREVVLSLQNFSRLDQAQKKPVNLHEGIDSTLLILQSRLKAKGGRPGIEVVKDYGDLPKVECYAGQLNQVFMNLLANAIDALEERGIECDASESEEEPTIAIRTRAIAGNRVEIRIADNGLGMTPNVQRKLFEPFFTTKPPGKGTGLGLSISYQVVVQKHGGQLNCDSTPGRGTEFAIVLPIEAK</sequence>
<dbReference type="SUPFAM" id="SSF55785">
    <property type="entry name" value="PYP-like sensor domain (PAS domain)"/>
    <property type="match status" value="4"/>
</dbReference>
<keyword evidence="5" id="KW-0902">Two-component regulatory system</keyword>
<dbReference type="GO" id="GO:0000155">
    <property type="term" value="F:phosphorelay sensor kinase activity"/>
    <property type="evidence" value="ECO:0007669"/>
    <property type="project" value="InterPro"/>
</dbReference>
<dbReference type="InterPro" id="IPR005467">
    <property type="entry name" value="His_kinase_dom"/>
</dbReference>
<keyword evidence="4" id="KW-0418">Kinase</keyword>
<dbReference type="InterPro" id="IPR000700">
    <property type="entry name" value="PAS-assoc_C"/>
</dbReference>
<dbReference type="Gene3D" id="3.30.565.10">
    <property type="entry name" value="Histidine kinase-like ATPase, C-terminal domain"/>
    <property type="match status" value="1"/>
</dbReference>
<accession>A0A6H1U421</accession>
<comment type="catalytic activity">
    <reaction evidence="1">
        <text>ATP + protein L-histidine = ADP + protein N-phospho-L-histidine.</text>
        <dbReference type="EC" id="2.7.13.3"/>
    </reaction>
</comment>
<dbReference type="Proteomes" id="UP000500857">
    <property type="component" value="Chromosome"/>
</dbReference>
<dbReference type="PRINTS" id="PR00344">
    <property type="entry name" value="BCTRLSENSOR"/>
</dbReference>
<dbReference type="InterPro" id="IPR036097">
    <property type="entry name" value="HisK_dim/P_sf"/>
</dbReference>
<dbReference type="EC" id="2.7.13.3" evidence="2"/>
<name>A0A6H1U421_9CYAN</name>
<keyword evidence="6" id="KW-0175">Coiled coil</keyword>
<dbReference type="InterPro" id="IPR035965">
    <property type="entry name" value="PAS-like_dom_sf"/>
</dbReference>
<dbReference type="Pfam" id="PF02518">
    <property type="entry name" value="HATPase_c"/>
    <property type="match status" value="1"/>
</dbReference>
<evidence type="ECO:0000313" key="11">
    <source>
        <dbReference type="Proteomes" id="UP000500857"/>
    </source>
</evidence>
<evidence type="ECO:0000256" key="6">
    <source>
        <dbReference type="SAM" id="Coils"/>
    </source>
</evidence>
<evidence type="ECO:0000259" key="8">
    <source>
        <dbReference type="PROSITE" id="PS50112"/>
    </source>
</evidence>
<feature type="domain" description="PAS" evidence="8">
    <location>
        <begin position="158"/>
        <end position="194"/>
    </location>
</feature>
<keyword evidence="11" id="KW-1185">Reference proteome</keyword>
<dbReference type="PANTHER" id="PTHR43065">
    <property type="entry name" value="SENSOR HISTIDINE KINASE"/>
    <property type="match status" value="1"/>
</dbReference>
<dbReference type="SMART" id="SM00387">
    <property type="entry name" value="HATPase_c"/>
    <property type="match status" value="1"/>
</dbReference>